<dbReference type="EMBL" id="QUTA01007272">
    <property type="protein sequence ID" value="RHY07729.1"/>
    <property type="molecule type" value="Genomic_DNA"/>
</dbReference>
<feature type="domain" description="Phospholipid/glycerol acyltransferase" evidence="3">
    <location>
        <begin position="304"/>
        <end position="401"/>
    </location>
</feature>
<protein>
    <recommendedName>
        <fullName evidence="3">Phospholipid/glycerol acyltransferase domain-containing protein</fullName>
    </recommendedName>
</protein>
<dbReference type="Proteomes" id="UP000266239">
    <property type="component" value="Unassembled WGS sequence"/>
</dbReference>
<dbReference type="GO" id="GO:0031966">
    <property type="term" value="C:mitochondrial membrane"/>
    <property type="evidence" value="ECO:0007669"/>
    <property type="project" value="TreeGrafter"/>
</dbReference>
<dbReference type="Pfam" id="PF01553">
    <property type="entry name" value="Acyltransferase"/>
    <property type="match status" value="1"/>
</dbReference>
<gene>
    <name evidence="4" type="ORF">DYB25_009266</name>
</gene>
<dbReference type="InterPro" id="IPR022284">
    <property type="entry name" value="GPAT/DHAPAT"/>
</dbReference>
<dbReference type="AlphaFoldDB" id="A0A397APT0"/>
<feature type="compositionally biased region" description="Basic and acidic residues" evidence="2">
    <location>
        <begin position="19"/>
        <end position="32"/>
    </location>
</feature>
<evidence type="ECO:0000259" key="3">
    <source>
        <dbReference type="SMART" id="SM00563"/>
    </source>
</evidence>
<evidence type="ECO:0000256" key="2">
    <source>
        <dbReference type="SAM" id="MobiDB-lite"/>
    </source>
</evidence>
<feature type="compositionally biased region" description="Polar residues" evidence="2">
    <location>
        <begin position="1"/>
        <end position="18"/>
    </location>
</feature>
<dbReference type="Pfam" id="PF19277">
    <property type="entry name" value="GPAT_C"/>
    <property type="match status" value="1"/>
</dbReference>
<dbReference type="SUPFAM" id="SSF69593">
    <property type="entry name" value="Glycerol-3-phosphate (1)-acyltransferase"/>
    <property type="match status" value="1"/>
</dbReference>
<proteinExistence type="predicted"/>
<dbReference type="InterPro" id="IPR045520">
    <property type="entry name" value="GPAT/DHAPAT_C"/>
</dbReference>
<name>A0A397APT0_APHAT</name>
<dbReference type="PANTHER" id="PTHR12563">
    <property type="entry name" value="GLYCEROL-3-PHOSPHATE ACYLTRANSFERASE"/>
    <property type="match status" value="1"/>
</dbReference>
<comment type="caution">
    <text evidence="4">The sequence shown here is derived from an EMBL/GenBank/DDBJ whole genome shotgun (WGS) entry which is preliminary data.</text>
</comment>
<feature type="region of interest" description="Disordered" evidence="2">
    <location>
        <begin position="1"/>
        <end position="32"/>
    </location>
</feature>
<evidence type="ECO:0000313" key="5">
    <source>
        <dbReference type="Proteomes" id="UP000266239"/>
    </source>
</evidence>
<evidence type="ECO:0000256" key="1">
    <source>
        <dbReference type="ARBA" id="ARBA00004184"/>
    </source>
</evidence>
<dbReference type="GO" id="GO:0004366">
    <property type="term" value="F:glycerol-3-phosphate O-acyltransferase activity"/>
    <property type="evidence" value="ECO:0007669"/>
    <property type="project" value="TreeGrafter"/>
</dbReference>
<evidence type="ECO:0000313" key="4">
    <source>
        <dbReference type="EMBL" id="RHY07729.1"/>
    </source>
</evidence>
<dbReference type="PANTHER" id="PTHR12563:SF17">
    <property type="entry name" value="DIHYDROXYACETONE PHOSPHATE ACYLTRANSFERASE"/>
    <property type="match status" value="1"/>
</dbReference>
<dbReference type="GO" id="GO:0012505">
    <property type="term" value="C:endomembrane system"/>
    <property type="evidence" value="ECO:0007669"/>
    <property type="project" value="UniProtKB-SubCell"/>
</dbReference>
<dbReference type="VEuPathDB" id="FungiDB:H257_00985"/>
<comment type="subcellular location">
    <subcellularLocation>
        <location evidence="1">Endomembrane system</location>
        <topology evidence="1">Peripheral membrane protein</topology>
    </subcellularLocation>
</comment>
<accession>A0A397APT0</accession>
<reference evidence="4 5" key="1">
    <citation type="submission" date="2018-08" db="EMBL/GenBank/DDBJ databases">
        <title>Aphanomyces genome sequencing and annotation.</title>
        <authorList>
            <person name="Minardi D."/>
            <person name="Oidtmann B."/>
            <person name="Van Der Giezen M."/>
            <person name="Studholme D.J."/>
        </authorList>
    </citation>
    <scope>NUCLEOTIDE SEQUENCE [LARGE SCALE GENOMIC DNA]</scope>
    <source>
        <strain evidence="4 5">Yx</strain>
    </source>
</reference>
<dbReference type="GO" id="GO:0008654">
    <property type="term" value="P:phospholipid biosynthetic process"/>
    <property type="evidence" value="ECO:0007669"/>
    <property type="project" value="TreeGrafter"/>
</dbReference>
<dbReference type="GO" id="GO:0019432">
    <property type="term" value="P:triglyceride biosynthetic process"/>
    <property type="evidence" value="ECO:0007669"/>
    <property type="project" value="TreeGrafter"/>
</dbReference>
<dbReference type="GO" id="GO:0006631">
    <property type="term" value="P:fatty acid metabolic process"/>
    <property type="evidence" value="ECO:0007669"/>
    <property type="project" value="TreeGrafter"/>
</dbReference>
<organism evidence="4 5">
    <name type="scientific">Aphanomyces astaci</name>
    <name type="common">Crayfish plague agent</name>
    <dbReference type="NCBI Taxonomy" id="112090"/>
    <lineage>
        <taxon>Eukaryota</taxon>
        <taxon>Sar</taxon>
        <taxon>Stramenopiles</taxon>
        <taxon>Oomycota</taxon>
        <taxon>Saprolegniomycetes</taxon>
        <taxon>Saprolegniales</taxon>
        <taxon>Verrucalvaceae</taxon>
        <taxon>Aphanomyces</taxon>
    </lineage>
</organism>
<dbReference type="SMART" id="SM00563">
    <property type="entry name" value="PlsC"/>
    <property type="match status" value="1"/>
</dbReference>
<sequence>MCVPTLSGQNQRTPSTPNDRSHLASFKREMEPPRKDLMTRMKSWKVGKLEGRRVAAAKRIQGFYRKHLLRCQARVGSSKKFKVTNDTLALTSALLAASFFSATPLHAREKQHFITLEDSNPSAKVDILANTAVQHMPPLSSAMQELLLLRGSPYEMELPTKDKGRLLHDDFVNMMSEAWLLCSTEERLSIHKQPPKRAAFYLRALGPLFSDLFFICRGGPILPHIRQSLYPTHPTWSDSLDGLTAKVRKVFWLLRSEMSMSAIRSLGWILSKLWRVLFDGVFIDMASVDAIHALVASVGPNVSLVLAPTHKSHLDYLLVSYVCFAYGLPLPRIAAGINLNLPLVGSYLRANGSFFIRRSYHGDGLYKEMKPKVGFFHMMASFLACRPTQDILVVPLSIDYDRVLEVPDYAGQLLGQPKQKESIWSLVKSLASLGRCGNAYIRLGSPLPMQHHVEHFGLDAFAARVARGMQAASTVTASALVAAVLLWKRHHIVLTRDQLEDDVAWLVALVRSRGAVVAPFESTADLVAHAVSVLQVPTSSDGRLVHPPLAEDDAVRVLTLAFYRNHLLHVFLPRATLASVVSSRLEHGASLSVSAIVADARKLWAYCARLCPHASVDWTHEVVGLCKELPFVHEHPDRPLGIEAHRWQASPHIGFLTSLLNPFLSALDAVASAVSSPAEPLTELDVVRRVRSYPTEFAEARSAESVKQALATLVEYGAVTRTTDDHRMHTYVAATSEVGTTRVMIRHLQRRRRKVWERKGCPAHAPLNHLQVANLWLRQSRRRIKC</sequence>
<dbReference type="InterPro" id="IPR002123">
    <property type="entry name" value="Plipid/glycerol_acylTrfase"/>
</dbReference>
<dbReference type="GO" id="GO:0006072">
    <property type="term" value="P:glycerol-3-phosphate metabolic process"/>
    <property type="evidence" value="ECO:0007669"/>
    <property type="project" value="TreeGrafter"/>
</dbReference>